<gene>
    <name evidence="6" type="ORF">NRP21_27645</name>
</gene>
<evidence type="ECO:0000256" key="3">
    <source>
        <dbReference type="ARBA" id="ARBA00023125"/>
    </source>
</evidence>
<proteinExistence type="inferred from homology"/>
<dbReference type="InterPro" id="IPR000847">
    <property type="entry name" value="LysR_HTH_N"/>
</dbReference>
<comment type="caution">
    <text evidence="6">The sequence shown here is derived from an EMBL/GenBank/DDBJ whole genome shotgun (WGS) entry which is preliminary data.</text>
</comment>
<dbReference type="InterPro" id="IPR005119">
    <property type="entry name" value="LysR_subst-bd"/>
</dbReference>
<evidence type="ECO:0000256" key="1">
    <source>
        <dbReference type="ARBA" id="ARBA00009437"/>
    </source>
</evidence>
<dbReference type="Gene3D" id="1.10.10.10">
    <property type="entry name" value="Winged helix-like DNA-binding domain superfamily/Winged helix DNA-binding domain"/>
    <property type="match status" value="1"/>
</dbReference>
<comment type="similarity">
    <text evidence="1">Belongs to the LysR transcriptional regulatory family.</text>
</comment>
<keyword evidence="7" id="KW-1185">Reference proteome</keyword>
<dbReference type="PANTHER" id="PTHR30537">
    <property type="entry name" value="HTH-TYPE TRANSCRIPTIONAL REGULATOR"/>
    <property type="match status" value="1"/>
</dbReference>
<accession>A0ABT1XFB5</accession>
<name>A0ABT1XFB5_9PROT</name>
<keyword evidence="4" id="KW-0804">Transcription</keyword>
<dbReference type="PANTHER" id="PTHR30537:SF5">
    <property type="entry name" value="HTH-TYPE TRANSCRIPTIONAL ACTIVATOR TTDR-RELATED"/>
    <property type="match status" value="1"/>
</dbReference>
<dbReference type="Pfam" id="PF00126">
    <property type="entry name" value="HTH_1"/>
    <property type="match status" value="1"/>
</dbReference>
<dbReference type="Proteomes" id="UP001524642">
    <property type="component" value="Unassembled WGS sequence"/>
</dbReference>
<dbReference type="Pfam" id="PF03466">
    <property type="entry name" value="LysR_substrate"/>
    <property type="match status" value="1"/>
</dbReference>
<dbReference type="EMBL" id="JANJOU010000043">
    <property type="protein sequence ID" value="MCR0985832.1"/>
    <property type="molecule type" value="Genomic_DNA"/>
</dbReference>
<dbReference type="SUPFAM" id="SSF46785">
    <property type="entry name" value="Winged helix' DNA-binding domain"/>
    <property type="match status" value="1"/>
</dbReference>
<dbReference type="Gene3D" id="3.40.190.10">
    <property type="entry name" value="Periplasmic binding protein-like II"/>
    <property type="match status" value="2"/>
</dbReference>
<evidence type="ECO:0000256" key="2">
    <source>
        <dbReference type="ARBA" id="ARBA00023015"/>
    </source>
</evidence>
<evidence type="ECO:0000313" key="7">
    <source>
        <dbReference type="Proteomes" id="UP001524642"/>
    </source>
</evidence>
<evidence type="ECO:0000313" key="6">
    <source>
        <dbReference type="EMBL" id="MCR0985832.1"/>
    </source>
</evidence>
<reference evidence="6 7" key="1">
    <citation type="submission" date="2022-06" db="EMBL/GenBank/DDBJ databases">
        <title>Roseomonas CN29.</title>
        <authorList>
            <person name="Cheng Y."/>
            <person name="He X."/>
        </authorList>
    </citation>
    <scope>NUCLEOTIDE SEQUENCE [LARGE SCALE GENOMIC DNA]</scope>
    <source>
        <strain evidence="6 7">CN29</strain>
    </source>
</reference>
<evidence type="ECO:0000259" key="5">
    <source>
        <dbReference type="PROSITE" id="PS50931"/>
    </source>
</evidence>
<dbReference type="InterPro" id="IPR058163">
    <property type="entry name" value="LysR-type_TF_proteobact-type"/>
</dbReference>
<dbReference type="InterPro" id="IPR036388">
    <property type="entry name" value="WH-like_DNA-bd_sf"/>
</dbReference>
<dbReference type="PROSITE" id="PS50931">
    <property type="entry name" value="HTH_LYSR"/>
    <property type="match status" value="1"/>
</dbReference>
<organism evidence="6 7">
    <name type="scientific">Roseomonas populi</name>
    <dbReference type="NCBI Taxonomy" id="3121582"/>
    <lineage>
        <taxon>Bacteria</taxon>
        <taxon>Pseudomonadati</taxon>
        <taxon>Pseudomonadota</taxon>
        <taxon>Alphaproteobacteria</taxon>
        <taxon>Acetobacterales</taxon>
        <taxon>Roseomonadaceae</taxon>
        <taxon>Roseomonas</taxon>
    </lineage>
</organism>
<dbReference type="InterPro" id="IPR036390">
    <property type="entry name" value="WH_DNA-bd_sf"/>
</dbReference>
<keyword evidence="3" id="KW-0238">DNA-binding</keyword>
<dbReference type="CDD" id="cd08474">
    <property type="entry name" value="PBP2_CrgA_like_5"/>
    <property type="match status" value="1"/>
</dbReference>
<feature type="domain" description="HTH lysR-type" evidence="5">
    <location>
        <begin position="1"/>
        <end position="58"/>
    </location>
</feature>
<protein>
    <submittedName>
        <fullName evidence="6">LysR family transcriptional regulator</fullName>
    </submittedName>
</protein>
<keyword evidence="2" id="KW-0805">Transcription regulation</keyword>
<dbReference type="RefSeq" id="WP_257719478.1">
    <property type="nucleotide sequence ID" value="NZ_JANJOU010000043.1"/>
</dbReference>
<sequence>MNLTDLNAFLAVARAGGFRGASRSTGASASTLSEQVRRLEERLGVRLLHRSTRSVTPTEAGTRLMDRLVPALGEVDAALETMKGFRDTPAGKLRLNVPVVAARVILPGILPAFLAKYPEIEIEIVAEDSFVDVLAAGSDAGIRYDERLEQDMIAVPIGPRVQRLALAAAPDYLRTRGEPAHPRDLLNHACLLGRFRSGGLTSPWELERGDATVSIEPRGPLVVSVGGAMDLAVDMAVAGAGIIGLFEDWLRPHLDSGTLLPVLPDWWPSFPGPFLYYSGRRLVPPPLRAFLDFIKEQPRESSG</sequence>
<dbReference type="SUPFAM" id="SSF53850">
    <property type="entry name" value="Periplasmic binding protein-like II"/>
    <property type="match status" value="1"/>
</dbReference>
<evidence type="ECO:0000256" key="4">
    <source>
        <dbReference type="ARBA" id="ARBA00023163"/>
    </source>
</evidence>